<gene>
    <name evidence="2" type="ORF">BT96DRAFT_831344</name>
    <name evidence="1" type="ORF">BT96DRAFT_842581</name>
</gene>
<protein>
    <submittedName>
        <fullName evidence="1">Uncharacterized protein</fullName>
    </submittedName>
</protein>
<organism evidence="1 3">
    <name type="scientific">Gymnopus androsaceus JB14</name>
    <dbReference type="NCBI Taxonomy" id="1447944"/>
    <lineage>
        <taxon>Eukaryota</taxon>
        <taxon>Fungi</taxon>
        <taxon>Dikarya</taxon>
        <taxon>Basidiomycota</taxon>
        <taxon>Agaricomycotina</taxon>
        <taxon>Agaricomycetes</taxon>
        <taxon>Agaricomycetidae</taxon>
        <taxon>Agaricales</taxon>
        <taxon>Marasmiineae</taxon>
        <taxon>Omphalotaceae</taxon>
        <taxon>Gymnopus</taxon>
    </lineage>
</organism>
<dbReference type="AlphaFoldDB" id="A0A6A4GFM1"/>
<dbReference type="EMBL" id="ML769609">
    <property type="protein sequence ID" value="KAE9391925.1"/>
    <property type="molecule type" value="Genomic_DNA"/>
</dbReference>
<evidence type="ECO:0000313" key="2">
    <source>
        <dbReference type="EMBL" id="KAE9391925.1"/>
    </source>
</evidence>
<accession>A0A6A4GFM1</accession>
<keyword evidence="3" id="KW-1185">Reference proteome</keyword>
<dbReference type="EMBL" id="ML770192">
    <property type="protein sequence ID" value="KAE9384207.1"/>
    <property type="molecule type" value="Genomic_DNA"/>
</dbReference>
<dbReference type="Gene3D" id="3.60.130.30">
    <property type="match status" value="1"/>
</dbReference>
<dbReference type="OrthoDB" id="3202607at2759"/>
<dbReference type="Proteomes" id="UP000799118">
    <property type="component" value="Unassembled WGS sequence"/>
</dbReference>
<reference evidence="1" key="1">
    <citation type="journal article" date="2019" name="Environ. Microbiol.">
        <title>Fungal ecological strategies reflected in gene transcription - a case study of two litter decomposers.</title>
        <authorList>
            <person name="Barbi F."/>
            <person name="Kohler A."/>
            <person name="Barry K."/>
            <person name="Baskaran P."/>
            <person name="Daum C."/>
            <person name="Fauchery L."/>
            <person name="Ihrmark K."/>
            <person name="Kuo A."/>
            <person name="LaButti K."/>
            <person name="Lipzen A."/>
            <person name="Morin E."/>
            <person name="Grigoriev I.V."/>
            <person name="Henrissat B."/>
            <person name="Lindahl B."/>
            <person name="Martin F."/>
        </authorList>
    </citation>
    <scope>NUCLEOTIDE SEQUENCE</scope>
    <source>
        <strain evidence="1">JB14</strain>
    </source>
</reference>
<evidence type="ECO:0000313" key="3">
    <source>
        <dbReference type="Proteomes" id="UP000799118"/>
    </source>
</evidence>
<sequence>MVLFARPRGTDWLCNAARVDAALENLYRLARIPLSYKPNRHGGYVTLPAGCGFGGGRTRPGSYANTAHNAPLVQEVLADAAVQRVANYVDAGLQAYFPKLHRFYHNLLAAILRDSPDIVQMFQGCCYGACHFNLHNASTIDHEDWYNILFGMCAVYSSGTYDYTRSGHFIAWSLGIVAQFPPACAVYVPSACVTHANTPIAGHETGSSAAFFMSAGLARWYYNGFMSDKEYRERATVEQMKAWNAD</sequence>
<evidence type="ECO:0000313" key="1">
    <source>
        <dbReference type="EMBL" id="KAE9384207.1"/>
    </source>
</evidence>
<proteinExistence type="predicted"/>
<name>A0A6A4GFM1_9AGAR</name>